<protein>
    <submittedName>
        <fullName evidence="1">Uncharacterized protein</fullName>
    </submittedName>
</protein>
<evidence type="ECO:0000313" key="2">
    <source>
        <dbReference type="Proteomes" id="UP001254759"/>
    </source>
</evidence>
<comment type="caution">
    <text evidence="1">The sequence shown here is derived from an EMBL/GenBank/DDBJ whole genome shotgun (WGS) entry which is preliminary data.</text>
</comment>
<gene>
    <name evidence="1" type="ORF">J2W94_002694</name>
</gene>
<name>A0ABU1RVT2_9GAMM</name>
<dbReference type="EMBL" id="JAVDTT010000003">
    <property type="protein sequence ID" value="MDR6842400.1"/>
    <property type="molecule type" value="Genomic_DNA"/>
</dbReference>
<dbReference type="RefSeq" id="WP_310094354.1">
    <property type="nucleotide sequence ID" value="NZ_JAVDTT010000003.1"/>
</dbReference>
<keyword evidence="2" id="KW-1185">Reference proteome</keyword>
<accession>A0ABU1RVT2</accession>
<dbReference type="Proteomes" id="UP001254759">
    <property type="component" value="Unassembled WGS sequence"/>
</dbReference>
<evidence type="ECO:0000313" key="1">
    <source>
        <dbReference type="EMBL" id="MDR6842400.1"/>
    </source>
</evidence>
<proteinExistence type="predicted"/>
<sequence length="174" mass="18873">MRLLAICLLLLPGCDSRWDRAIHHLAGVKEQAIVLADKPFEIDSNGRTFTGKEPMEVLGDMADTCLVLKAKYPMAPQAKMDHDFKALLQGTRISATLTDMSGKKYELDSVGQAWNIFGVVSSSEELSACVSCGCKPKIPVGTKIQSIHVKTDKPLSVLGAYWSSTSAFDDVPEG</sequence>
<reference evidence="1 2" key="1">
    <citation type="submission" date="2023-07" db="EMBL/GenBank/DDBJ databases">
        <title>Sorghum-associated microbial communities from plants grown in Nebraska, USA.</title>
        <authorList>
            <person name="Schachtman D."/>
        </authorList>
    </citation>
    <scope>NUCLEOTIDE SEQUENCE [LARGE SCALE GENOMIC DNA]</scope>
    <source>
        <strain evidence="1 2">BE107</strain>
    </source>
</reference>
<organism evidence="1 2">
    <name type="scientific">Pseudoxanthomonas sacheonensis</name>
    <dbReference type="NCBI Taxonomy" id="443615"/>
    <lineage>
        <taxon>Bacteria</taxon>
        <taxon>Pseudomonadati</taxon>
        <taxon>Pseudomonadota</taxon>
        <taxon>Gammaproteobacteria</taxon>
        <taxon>Lysobacterales</taxon>
        <taxon>Lysobacteraceae</taxon>
        <taxon>Pseudoxanthomonas</taxon>
    </lineage>
</organism>